<organism evidence="2 3">
    <name type="scientific">Photobacterium lutimaris</name>
    <dbReference type="NCBI Taxonomy" id="388278"/>
    <lineage>
        <taxon>Bacteria</taxon>
        <taxon>Pseudomonadati</taxon>
        <taxon>Pseudomonadota</taxon>
        <taxon>Gammaproteobacteria</taxon>
        <taxon>Vibrionales</taxon>
        <taxon>Vibrionaceae</taxon>
        <taxon>Photobacterium</taxon>
    </lineage>
</organism>
<proteinExistence type="predicted"/>
<dbReference type="AlphaFoldDB" id="A0A2T3J4Q2"/>
<name>A0A2T3J4Q2_9GAMM</name>
<keyword evidence="3" id="KW-1185">Reference proteome</keyword>
<evidence type="ECO:0000259" key="1">
    <source>
        <dbReference type="Pfam" id="PF13280"/>
    </source>
</evidence>
<feature type="domain" description="WYL" evidence="1">
    <location>
        <begin position="114"/>
        <end position="183"/>
    </location>
</feature>
<dbReference type="InterPro" id="IPR026881">
    <property type="entry name" value="WYL_dom"/>
</dbReference>
<dbReference type="Proteomes" id="UP000241222">
    <property type="component" value="Unassembled WGS sequence"/>
</dbReference>
<comment type="caution">
    <text evidence="2">The sequence shown here is derived from an EMBL/GenBank/DDBJ whole genome shotgun (WGS) entry which is preliminary data.</text>
</comment>
<protein>
    <recommendedName>
        <fullName evidence="1">WYL domain-containing protein</fullName>
    </recommendedName>
</protein>
<reference evidence="2 3" key="1">
    <citation type="submission" date="2018-03" db="EMBL/GenBank/DDBJ databases">
        <title>Whole genome sequencing of Histamine producing bacteria.</title>
        <authorList>
            <person name="Butler K."/>
        </authorList>
    </citation>
    <scope>NUCLEOTIDE SEQUENCE [LARGE SCALE GENOMIC DNA]</scope>
    <source>
        <strain evidence="2 3">JCM 13586</strain>
    </source>
</reference>
<evidence type="ECO:0000313" key="3">
    <source>
        <dbReference type="Proteomes" id="UP000241222"/>
    </source>
</evidence>
<evidence type="ECO:0000313" key="2">
    <source>
        <dbReference type="EMBL" id="PSU36282.1"/>
    </source>
</evidence>
<dbReference type="EMBL" id="PYMH01000001">
    <property type="protein sequence ID" value="PSU36282.1"/>
    <property type="molecule type" value="Genomic_DNA"/>
</dbReference>
<gene>
    <name evidence="2" type="ORF">C9I99_04595</name>
</gene>
<dbReference type="Pfam" id="PF13280">
    <property type="entry name" value="WYL"/>
    <property type="match status" value="1"/>
</dbReference>
<dbReference type="RefSeq" id="WP_107347636.1">
    <property type="nucleotide sequence ID" value="NZ_PYMH01000001.1"/>
</dbReference>
<accession>A0A2T3J4Q2</accession>
<sequence>MKERTDEVLRWVVIRAFRWGEVRRADLQRAFPDIGNTQASQQLSLSVALKPELLRREGRKIVKRPGAKPPHYVGDTQLARDLVERGNDFKALGIDIEVRHRPSHPCTPIQPGALMLIAKRMSQQLCVDIHYVGLKVRDEGSIRTVYPQQFEVHGEDIYLMANDLSSPGKLLKSFHVSRIVSAEKSDRRRPSHLPGLMDNDAEVRFQAKLNPAASEPQKQVIRHQLNLNGTDQVSISPRFIPDFKKRSCAPEAQTTFIWPLLTDLKEI</sequence>